<keyword evidence="9 11" id="KW-0472">Membrane</keyword>
<evidence type="ECO:0000313" key="13">
    <source>
        <dbReference type="EMBL" id="RUO29679.1"/>
    </source>
</evidence>
<dbReference type="InterPro" id="IPR001639">
    <property type="entry name" value="T2SS_protein-GspC"/>
</dbReference>
<dbReference type="Pfam" id="PF11356">
    <property type="entry name" value="T2SSC"/>
    <property type="match status" value="1"/>
</dbReference>
<keyword evidence="8 11" id="KW-1133">Transmembrane helix</keyword>
<comment type="subcellular location">
    <subcellularLocation>
        <location evidence="1">Cell inner membrane</location>
    </subcellularLocation>
</comment>
<comment type="caution">
    <text evidence="13">The sequence shown here is derived from an EMBL/GenBank/DDBJ whole genome shotgun (WGS) entry which is preliminary data.</text>
</comment>
<dbReference type="GO" id="GO:0005886">
    <property type="term" value="C:plasma membrane"/>
    <property type="evidence" value="ECO:0007669"/>
    <property type="project" value="UniProtKB-SubCell"/>
</dbReference>
<dbReference type="SUPFAM" id="SSF50156">
    <property type="entry name" value="PDZ domain-like"/>
    <property type="match status" value="1"/>
</dbReference>
<dbReference type="EMBL" id="PIPO01000007">
    <property type="protein sequence ID" value="RUO29679.1"/>
    <property type="molecule type" value="Genomic_DNA"/>
</dbReference>
<keyword evidence="3" id="KW-0813">Transport</keyword>
<evidence type="ECO:0000256" key="8">
    <source>
        <dbReference type="ARBA" id="ARBA00022989"/>
    </source>
</evidence>
<proteinExistence type="inferred from homology"/>
<feature type="domain" description="Type II secretion system protein GspC N-terminal" evidence="12">
    <location>
        <begin position="46"/>
        <end position="181"/>
    </location>
</feature>
<name>A0A432WCH1_9GAMM</name>
<evidence type="ECO:0000256" key="9">
    <source>
        <dbReference type="ARBA" id="ARBA00023136"/>
    </source>
</evidence>
<comment type="similarity">
    <text evidence="2">Belongs to the GSP C family.</text>
</comment>
<evidence type="ECO:0000256" key="1">
    <source>
        <dbReference type="ARBA" id="ARBA00004533"/>
    </source>
</evidence>
<accession>A0A432WCH1</accession>
<keyword evidence="7" id="KW-0653">Protein transport</keyword>
<evidence type="ECO:0000256" key="2">
    <source>
        <dbReference type="ARBA" id="ARBA00007986"/>
    </source>
</evidence>
<evidence type="ECO:0000256" key="11">
    <source>
        <dbReference type="SAM" id="Phobius"/>
    </source>
</evidence>
<organism evidence="13 14">
    <name type="scientific">Aliidiomarina soli</name>
    <dbReference type="NCBI Taxonomy" id="1928574"/>
    <lineage>
        <taxon>Bacteria</taxon>
        <taxon>Pseudomonadati</taxon>
        <taxon>Pseudomonadota</taxon>
        <taxon>Gammaproteobacteria</taxon>
        <taxon>Alteromonadales</taxon>
        <taxon>Idiomarinaceae</taxon>
        <taxon>Aliidiomarina</taxon>
    </lineage>
</organism>
<evidence type="ECO:0000256" key="6">
    <source>
        <dbReference type="ARBA" id="ARBA00022692"/>
    </source>
</evidence>
<dbReference type="InterPro" id="IPR024961">
    <property type="entry name" value="T2SS_GspC_N"/>
</dbReference>
<dbReference type="GO" id="GO:0015628">
    <property type="term" value="P:protein secretion by the type II secretion system"/>
    <property type="evidence" value="ECO:0007669"/>
    <property type="project" value="InterPro"/>
</dbReference>
<evidence type="ECO:0000256" key="5">
    <source>
        <dbReference type="ARBA" id="ARBA00022519"/>
    </source>
</evidence>
<reference evidence="13 14" key="1">
    <citation type="journal article" date="2011" name="Front. Microbiol.">
        <title>Genomic signatures of strain selection and enhancement in Bacillus atrophaeus var. globigii, a historical biowarfare simulant.</title>
        <authorList>
            <person name="Gibbons H.S."/>
            <person name="Broomall S.M."/>
            <person name="McNew L.A."/>
            <person name="Daligault H."/>
            <person name="Chapman C."/>
            <person name="Bruce D."/>
            <person name="Karavis M."/>
            <person name="Krepps M."/>
            <person name="McGregor P.A."/>
            <person name="Hong C."/>
            <person name="Park K.H."/>
            <person name="Akmal A."/>
            <person name="Feldman A."/>
            <person name="Lin J.S."/>
            <person name="Chang W.E."/>
            <person name="Higgs B.W."/>
            <person name="Demirev P."/>
            <person name="Lindquist J."/>
            <person name="Liem A."/>
            <person name="Fochler E."/>
            <person name="Read T.D."/>
            <person name="Tapia R."/>
            <person name="Johnson S."/>
            <person name="Bishop-Lilly K.A."/>
            <person name="Detter C."/>
            <person name="Han C."/>
            <person name="Sozhamannan S."/>
            <person name="Rosenzweig C.N."/>
            <person name="Skowronski E.W."/>
        </authorList>
    </citation>
    <scope>NUCLEOTIDE SEQUENCE [LARGE SCALE GENOMIC DNA]</scope>
    <source>
        <strain evidence="13 14">Y4G10-17</strain>
    </source>
</reference>
<keyword evidence="4" id="KW-1003">Cell membrane</keyword>
<evidence type="ECO:0000313" key="14">
    <source>
        <dbReference type="Proteomes" id="UP000287823"/>
    </source>
</evidence>
<dbReference type="NCBIfam" id="TIGR01713">
    <property type="entry name" value="typeII_sec_gspC"/>
    <property type="match status" value="1"/>
</dbReference>
<feature type="region of interest" description="Disordered" evidence="10">
    <location>
        <begin position="187"/>
        <end position="216"/>
    </location>
</feature>
<evidence type="ECO:0000256" key="7">
    <source>
        <dbReference type="ARBA" id="ARBA00022927"/>
    </source>
</evidence>
<evidence type="ECO:0000256" key="4">
    <source>
        <dbReference type="ARBA" id="ARBA00022475"/>
    </source>
</evidence>
<feature type="transmembrane region" description="Helical" evidence="11">
    <location>
        <begin position="39"/>
        <end position="57"/>
    </location>
</feature>
<evidence type="ECO:0000259" key="12">
    <source>
        <dbReference type="Pfam" id="PF11356"/>
    </source>
</evidence>
<dbReference type="Gene3D" id="2.30.30.830">
    <property type="match status" value="1"/>
</dbReference>
<dbReference type="InterPro" id="IPR036034">
    <property type="entry name" value="PDZ_sf"/>
</dbReference>
<evidence type="ECO:0000256" key="3">
    <source>
        <dbReference type="ARBA" id="ARBA00022448"/>
    </source>
</evidence>
<dbReference type="Proteomes" id="UP000287823">
    <property type="component" value="Unassembled WGS sequence"/>
</dbReference>
<gene>
    <name evidence="13" type="primary">gspC</name>
    <name evidence="13" type="ORF">CWE14_14590</name>
</gene>
<keyword evidence="14" id="KW-1185">Reference proteome</keyword>
<evidence type="ECO:0000256" key="10">
    <source>
        <dbReference type="SAM" id="MobiDB-lite"/>
    </source>
</evidence>
<protein>
    <submittedName>
        <fullName evidence="13">Type II secretion system protein GspC</fullName>
    </submittedName>
</protein>
<keyword evidence="5" id="KW-0997">Cell inner membrane</keyword>
<dbReference type="AlphaFoldDB" id="A0A432WCH1"/>
<sequence>MLLPGRLECHAKRYIKTITDVQLIESRIQQHFTPSRQRLLALSLAWLFSLIAIWWLAQLTWRVLTPAEQVVVAPISLEQRVGNVEGDALVAVQQLYLFGDRVAAAEAEAEVLDAPETTLNVRLVGLVASVDPERSAAIIEQSGTQRTYIIGERIGNSRATLDAVFPDRVILDNGGRREALYIEGRDGSEAQLRMPASPAAQANQSESESTRSEQVDLSANQELLEAVSNVRENPSELLEIINVSPVRNGQQLTGYRLSPRQNRALFDALGLQPGDIALAINGFDLTEPSEALAAMNELQDATRAIVQVQRGNNIIDLELQVP</sequence>
<dbReference type="GO" id="GO:0015627">
    <property type="term" value="C:type II protein secretion system complex"/>
    <property type="evidence" value="ECO:0007669"/>
    <property type="project" value="InterPro"/>
</dbReference>
<dbReference type="Gene3D" id="2.30.42.10">
    <property type="match status" value="1"/>
</dbReference>
<keyword evidence="6 11" id="KW-0812">Transmembrane</keyword>